<keyword evidence="3" id="KW-0813">Transport</keyword>
<dbReference type="InterPro" id="IPR006201">
    <property type="entry name" value="Neur_channel"/>
</dbReference>
<keyword evidence="7 11" id="KW-1133">Transmembrane helix</keyword>
<dbReference type="SUPFAM" id="SSF90112">
    <property type="entry name" value="Neurotransmitter-gated ion-channel transmembrane pore"/>
    <property type="match status" value="1"/>
</dbReference>
<dbReference type="InterPro" id="IPR036734">
    <property type="entry name" value="Neur_chan_lig-bd_sf"/>
</dbReference>
<comment type="subcellular location">
    <subcellularLocation>
        <location evidence="2">Cell membrane</location>
    </subcellularLocation>
    <subcellularLocation>
        <location evidence="1">Membrane</location>
        <topology evidence="1">Multi-pass membrane protein</topology>
    </subcellularLocation>
</comment>
<feature type="chain" id="PRO_5021704245" description="Neurotransmitter-gated ion-channel ligand-binding domain-containing protein" evidence="12">
    <location>
        <begin position="22"/>
        <end position="557"/>
    </location>
</feature>
<feature type="transmembrane region" description="Helical" evidence="11">
    <location>
        <begin position="239"/>
        <end position="257"/>
    </location>
</feature>
<gene>
    <name evidence="15" type="ORF">TCAL_08429</name>
</gene>
<dbReference type="InterPro" id="IPR018000">
    <property type="entry name" value="Neurotransmitter_ion_chnl_CS"/>
</dbReference>
<sequence>MHHSLCLFMGLICVIWHTTHGLKDEILFQKGYDSQMIPMSTTDGSPLQINVSINLRNIMEVNEKSQYVVLETSLRLVWIDPRVDVVLTPDVGEFISLNDQELIQTFWIPDIFVDQVKSMRAPTLERRPATLRIHPGGRMRYSSRVNYDVACNMDFHHYPVDKQVCEIKFESFGYTSDQIQFQWDPVSSNVNPNISLDQFQSEIVFESSYATDYYAKSYPGVILRIHLARKMNYHLIQTYIPSFLFVIIAWLSLFISPEAIPGRVSMVMMTMLTLMSMFSGVRQSTPKVSYVSFLDIWMIMCVFFIFLVLIEFSIVSAMIRKGQRAQADRIERLGLILIPTLILIFNLAYWFWLLAAYNNSHPPTTPDNHSFIPCIRIPMLLTWYACRGALVGIPIVGVISNSYSIRPSDRPTPIHSRSLVVANERTNQGTNEGTKERREQTVKTAQESPDFVTKAASSMQRITAYTVARIGLTGPWSVMSHPALMGVLSHAIEDDHEYERVVLVFSFPNSTYELRPTVPFWVAPSLVPSFVPPWAVPSGSIERRSERVSSVPLFSFE</sequence>
<dbReference type="Gene3D" id="2.70.170.10">
    <property type="entry name" value="Neurotransmitter-gated ion-channel ligand-binding domain"/>
    <property type="match status" value="1"/>
</dbReference>
<dbReference type="Pfam" id="PF02932">
    <property type="entry name" value="Neur_chan_memb"/>
    <property type="match status" value="1"/>
</dbReference>
<evidence type="ECO:0000256" key="8">
    <source>
        <dbReference type="ARBA" id="ARBA00023065"/>
    </source>
</evidence>
<dbReference type="InterPro" id="IPR006028">
    <property type="entry name" value="GABAA/Glycine_rcpt"/>
</dbReference>
<dbReference type="EMBL" id="VCGU01000459">
    <property type="protein sequence ID" value="TRY62011.1"/>
    <property type="molecule type" value="Genomic_DNA"/>
</dbReference>
<dbReference type="AlphaFoldDB" id="A0A553N985"/>
<evidence type="ECO:0000256" key="6">
    <source>
        <dbReference type="ARBA" id="ARBA00022729"/>
    </source>
</evidence>
<dbReference type="PANTHER" id="PTHR18945">
    <property type="entry name" value="NEUROTRANSMITTER GATED ION CHANNEL"/>
    <property type="match status" value="1"/>
</dbReference>
<comment type="caution">
    <text evidence="15">The sequence shown here is derived from an EMBL/GenBank/DDBJ whole genome shotgun (WGS) entry which is preliminary data.</text>
</comment>
<dbReference type="GO" id="GO:0099095">
    <property type="term" value="F:ligand-gated monoatomic anion channel activity"/>
    <property type="evidence" value="ECO:0007669"/>
    <property type="project" value="UniProtKB-ARBA"/>
</dbReference>
<dbReference type="GO" id="GO:0005230">
    <property type="term" value="F:extracellular ligand-gated monoatomic ion channel activity"/>
    <property type="evidence" value="ECO:0007669"/>
    <property type="project" value="InterPro"/>
</dbReference>
<feature type="domain" description="Neurotransmitter-gated ion-channel ligand-binding" evidence="13">
    <location>
        <begin position="27"/>
        <end position="231"/>
    </location>
</feature>
<evidence type="ECO:0000256" key="2">
    <source>
        <dbReference type="ARBA" id="ARBA00004236"/>
    </source>
</evidence>
<keyword evidence="16" id="KW-1185">Reference proteome</keyword>
<dbReference type="InterPro" id="IPR036719">
    <property type="entry name" value="Neuro-gated_channel_TM_sf"/>
</dbReference>
<dbReference type="GO" id="GO:0005254">
    <property type="term" value="F:chloride channel activity"/>
    <property type="evidence" value="ECO:0007669"/>
    <property type="project" value="UniProtKB-ARBA"/>
</dbReference>
<dbReference type="Pfam" id="PF02931">
    <property type="entry name" value="Neur_chan_LBD"/>
    <property type="match status" value="1"/>
</dbReference>
<keyword evidence="6 12" id="KW-0732">Signal</keyword>
<keyword evidence="5 11" id="KW-0812">Transmembrane</keyword>
<evidence type="ECO:0000256" key="1">
    <source>
        <dbReference type="ARBA" id="ARBA00004141"/>
    </source>
</evidence>
<evidence type="ECO:0000259" key="14">
    <source>
        <dbReference type="Pfam" id="PF02932"/>
    </source>
</evidence>
<dbReference type="InterPro" id="IPR006029">
    <property type="entry name" value="Neurotrans-gated_channel_TM"/>
</dbReference>
<dbReference type="STRING" id="6832.A0A553N985"/>
<evidence type="ECO:0000313" key="15">
    <source>
        <dbReference type="EMBL" id="TRY62011.1"/>
    </source>
</evidence>
<dbReference type="PRINTS" id="PR00253">
    <property type="entry name" value="GABAARECEPTR"/>
</dbReference>
<evidence type="ECO:0000256" key="12">
    <source>
        <dbReference type="SAM" id="SignalP"/>
    </source>
</evidence>
<evidence type="ECO:0000256" key="5">
    <source>
        <dbReference type="ARBA" id="ARBA00022692"/>
    </source>
</evidence>
<keyword evidence="10" id="KW-0407">Ion channel</keyword>
<dbReference type="PROSITE" id="PS00236">
    <property type="entry name" value="NEUROTR_ION_CHANNEL"/>
    <property type="match status" value="1"/>
</dbReference>
<keyword evidence="4" id="KW-1003">Cell membrane</keyword>
<keyword evidence="8" id="KW-0406">Ion transport</keyword>
<dbReference type="GO" id="GO:0005886">
    <property type="term" value="C:plasma membrane"/>
    <property type="evidence" value="ECO:0007669"/>
    <property type="project" value="UniProtKB-SubCell"/>
</dbReference>
<evidence type="ECO:0000256" key="3">
    <source>
        <dbReference type="ARBA" id="ARBA00022448"/>
    </source>
</evidence>
<evidence type="ECO:0000256" key="9">
    <source>
        <dbReference type="ARBA" id="ARBA00023136"/>
    </source>
</evidence>
<evidence type="ECO:0000256" key="10">
    <source>
        <dbReference type="ARBA" id="ARBA00023303"/>
    </source>
</evidence>
<feature type="domain" description="Neurotransmitter-gated ion-channel transmembrane" evidence="14">
    <location>
        <begin position="238"/>
        <end position="324"/>
    </location>
</feature>
<feature type="signal peptide" evidence="12">
    <location>
        <begin position="1"/>
        <end position="21"/>
    </location>
</feature>
<feature type="transmembrane region" description="Helical" evidence="11">
    <location>
        <begin position="377"/>
        <end position="400"/>
    </location>
</feature>
<dbReference type="Proteomes" id="UP000318571">
    <property type="component" value="Chromosome 8"/>
</dbReference>
<dbReference type="Gene3D" id="1.20.58.390">
    <property type="entry name" value="Neurotransmitter-gated ion-channel transmembrane domain"/>
    <property type="match status" value="1"/>
</dbReference>
<feature type="transmembrane region" description="Helical" evidence="11">
    <location>
        <begin position="264"/>
        <end position="281"/>
    </location>
</feature>
<evidence type="ECO:0000259" key="13">
    <source>
        <dbReference type="Pfam" id="PF02931"/>
    </source>
</evidence>
<protein>
    <recommendedName>
        <fullName evidence="17">Neurotransmitter-gated ion-channel ligand-binding domain-containing protein</fullName>
    </recommendedName>
</protein>
<keyword evidence="9 11" id="KW-0472">Membrane</keyword>
<evidence type="ECO:0000256" key="11">
    <source>
        <dbReference type="SAM" id="Phobius"/>
    </source>
</evidence>
<proteinExistence type="predicted"/>
<feature type="transmembrane region" description="Helical" evidence="11">
    <location>
        <begin position="333"/>
        <end position="357"/>
    </location>
</feature>
<dbReference type="InterPro" id="IPR006202">
    <property type="entry name" value="Neur_chan_lig-bd"/>
</dbReference>
<evidence type="ECO:0000256" key="7">
    <source>
        <dbReference type="ARBA" id="ARBA00022989"/>
    </source>
</evidence>
<name>A0A553N985_TIGCA</name>
<feature type="transmembrane region" description="Helical" evidence="11">
    <location>
        <begin position="293"/>
        <end position="312"/>
    </location>
</feature>
<dbReference type="OrthoDB" id="6366994at2759"/>
<reference evidence="15 16" key="1">
    <citation type="journal article" date="2018" name="Nat. Ecol. Evol.">
        <title>Genomic signatures of mitonuclear coevolution across populations of Tigriopus californicus.</title>
        <authorList>
            <person name="Barreto F.S."/>
            <person name="Watson E.T."/>
            <person name="Lima T.G."/>
            <person name="Willett C.S."/>
            <person name="Edmands S."/>
            <person name="Li W."/>
            <person name="Burton R.S."/>
        </authorList>
    </citation>
    <scope>NUCLEOTIDE SEQUENCE [LARGE SCALE GENOMIC DNA]</scope>
    <source>
        <strain evidence="15 16">San Diego</strain>
    </source>
</reference>
<dbReference type="CDD" id="cd19049">
    <property type="entry name" value="LGIC_TM_anion"/>
    <property type="match status" value="1"/>
</dbReference>
<accession>A0A553N985</accession>
<organism evidence="15 16">
    <name type="scientific">Tigriopus californicus</name>
    <name type="common">Marine copepod</name>
    <dbReference type="NCBI Taxonomy" id="6832"/>
    <lineage>
        <taxon>Eukaryota</taxon>
        <taxon>Metazoa</taxon>
        <taxon>Ecdysozoa</taxon>
        <taxon>Arthropoda</taxon>
        <taxon>Crustacea</taxon>
        <taxon>Multicrustacea</taxon>
        <taxon>Hexanauplia</taxon>
        <taxon>Copepoda</taxon>
        <taxon>Harpacticoida</taxon>
        <taxon>Harpacticidae</taxon>
        <taxon>Tigriopus</taxon>
    </lineage>
</organism>
<evidence type="ECO:0000313" key="16">
    <source>
        <dbReference type="Proteomes" id="UP000318571"/>
    </source>
</evidence>
<evidence type="ECO:0000256" key="4">
    <source>
        <dbReference type="ARBA" id="ARBA00022475"/>
    </source>
</evidence>
<evidence type="ECO:0008006" key="17">
    <source>
        <dbReference type="Google" id="ProtNLM"/>
    </source>
</evidence>
<dbReference type="InterPro" id="IPR038050">
    <property type="entry name" value="Neuro_actylchol_rec"/>
</dbReference>
<dbReference type="SUPFAM" id="SSF63712">
    <property type="entry name" value="Nicotinic receptor ligand binding domain-like"/>
    <property type="match status" value="1"/>
</dbReference>
<dbReference type="GO" id="GO:0004888">
    <property type="term" value="F:transmembrane signaling receptor activity"/>
    <property type="evidence" value="ECO:0007669"/>
    <property type="project" value="InterPro"/>
</dbReference>